<reference evidence="4" key="1">
    <citation type="submission" date="2025-08" db="UniProtKB">
        <authorList>
            <consortium name="RefSeq"/>
        </authorList>
    </citation>
    <scope>IDENTIFICATION</scope>
    <source>
        <tissue evidence="4">Tentacle</tissue>
    </source>
</reference>
<dbReference type="Pfam" id="PF00621">
    <property type="entry name" value="RhoGEF"/>
    <property type="match status" value="1"/>
</dbReference>
<evidence type="ECO:0000256" key="1">
    <source>
        <dbReference type="SAM" id="MobiDB-lite"/>
    </source>
</evidence>
<sequence>MQESMENVTSQVGPRRPTLGRRVTCQYYSPALVLSRNDEKRLQVVLELLQTEERYLTCLRTLKSVFEDNLYSTLIIPIKDIETIFPVELNDIRDIHECLYNALKKRVLQWNDRSTVGDMFVDFVSDNNQFHVLGLYSSFSNNFPKAIRTINRCIKNCGGFKDFLQTPSTSLTCKGLDLQALLLNPIQRLPRYLLLFKQLIKFTDVNHPDRVHVEQALVTLSNTVTILNNSIQSSLKVANGLTARKRATRRPLNCQRDSIKVFHRVSEQHVLNLPQDAKVKIEESSSSCATTPQSVRPASVCSSVSSGYASDEGDSSPLNTCTNNESKYCERNAEFTRLVQELRQQSALEQLAQQKFDFSVSCISPTLQRLHILRLQDVKQKEEDDKKEYPLTPRRKCAVALRDGETMDFTPRGKGMSSLEDKENNIDLNNNNTTQQTDQLKTCCSSTNVDQDTQRTNGLSNVPLLNIRPRVHRSYSEGVPLSLVQIRDFASCDLQKDQELATPEVTPSSITSNKISTFQRFSKDRRSWAPGNSFSTQYSDNAFCRWGNRSSFRRSFVGDMFEEDSLSVVSDLSTMSGESSVSGMSTASEPVHGRHASKKRYHKLRDLFRQFRSKQRGSSYQNTMPTIPQNDVINIKRPLVIPRMMISTV</sequence>
<dbReference type="Proteomes" id="UP000515163">
    <property type="component" value="Unplaced"/>
</dbReference>
<dbReference type="PROSITE" id="PS50010">
    <property type="entry name" value="DH_2"/>
    <property type="match status" value="1"/>
</dbReference>
<dbReference type="GO" id="GO:0005085">
    <property type="term" value="F:guanyl-nucleotide exchange factor activity"/>
    <property type="evidence" value="ECO:0007669"/>
    <property type="project" value="InterPro"/>
</dbReference>
<dbReference type="GO" id="GO:0005737">
    <property type="term" value="C:cytoplasm"/>
    <property type="evidence" value="ECO:0007669"/>
    <property type="project" value="TreeGrafter"/>
</dbReference>
<accession>A0A6P8J253</accession>
<dbReference type="InParanoid" id="A0A6P8J253"/>
<dbReference type="KEGG" id="aten:116306293"/>
<organism evidence="3 4">
    <name type="scientific">Actinia tenebrosa</name>
    <name type="common">Australian red waratah sea anemone</name>
    <dbReference type="NCBI Taxonomy" id="6105"/>
    <lineage>
        <taxon>Eukaryota</taxon>
        <taxon>Metazoa</taxon>
        <taxon>Cnidaria</taxon>
        <taxon>Anthozoa</taxon>
        <taxon>Hexacorallia</taxon>
        <taxon>Actiniaria</taxon>
        <taxon>Actiniidae</taxon>
        <taxon>Actinia</taxon>
    </lineage>
</organism>
<feature type="domain" description="DH" evidence="2">
    <location>
        <begin position="40"/>
        <end position="230"/>
    </location>
</feature>
<gene>
    <name evidence="4" type="primary">LOC116306293</name>
</gene>
<dbReference type="InterPro" id="IPR035899">
    <property type="entry name" value="DBL_dom_sf"/>
</dbReference>
<proteinExistence type="predicted"/>
<dbReference type="Gene3D" id="1.20.900.10">
    <property type="entry name" value="Dbl homology (DH) domain"/>
    <property type="match status" value="1"/>
</dbReference>
<feature type="region of interest" description="Disordered" evidence="1">
    <location>
        <begin position="406"/>
        <end position="434"/>
    </location>
</feature>
<dbReference type="GeneID" id="116306293"/>
<name>A0A6P8J253_ACTTE</name>
<dbReference type="PANTHER" id="PTHR12673:SF159">
    <property type="entry name" value="LD03170P"/>
    <property type="match status" value="1"/>
</dbReference>
<dbReference type="SUPFAM" id="SSF48065">
    <property type="entry name" value="DBL homology domain (DH-domain)"/>
    <property type="match status" value="1"/>
</dbReference>
<dbReference type="SMART" id="SM00325">
    <property type="entry name" value="RhoGEF"/>
    <property type="match status" value="1"/>
</dbReference>
<evidence type="ECO:0000313" key="3">
    <source>
        <dbReference type="Proteomes" id="UP000515163"/>
    </source>
</evidence>
<protein>
    <submittedName>
        <fullName evidence="4">Uncharacterized protein LOC116306293</fullName>
    </submittedName>
</protein>
<dbReference type="OrthoDB" id="245697at2759"/>
<keyword evidence="3" id="KW-1185">Reference proteome</keyword>
<dbReference type="InterPro" id="IPR051092">
    <property type="entry name" value="FYVE_RhoGEF_PH"/>
</dbReference>
<evidence type="ECO:0000259" key="2">
    <source>
        <dbReference type="PROSITE" id="PS50010"/>
    </source>
</evidence>
<evidence type="ECO:0000313" key="4">
    <source>
        <dbReference type="RefSeq" id="XP_031572183.1"/>
    </source>
</evidence>
<dbReference type="RefSeq" id="XP_031572183.1">
    <property type="nucleotide sequence ID" value="XM_031716323.1"/>
</dbReference>
<dbReference type="AlphaFoldDB" id="A0A6P8J253"/>
<dbReference type="PANTHER" id="PTHR12673">
    <property type="entry name" value="FACIOGENITAL DYSPLASIA PROTEIN"/>
    <property type="match status" value="1"/>
</dbReference>
<dbReference type="InterPro" id="IPR000219">
    <property type="entry name" value="DH_dom"/>
</dbReference>
<dbReference type="CDD" id="cd00160">
    <property type="entry name" value="RhoGEF"/>
    <property type="match status" value="1"/>
</dbReference>